<dbReference type="GO" id="GO:0036431">
    <property type="term" value="F:dCMP kinase activity"/>
    <property type="evidence" value="ECO:0007669"/>
    <property type="project" value="InterPro"/>
</dbReference>
<accession>A0A1H6FEM8</accession>
<protein>
    <recommendedName>
        <fullName evidence="8">Cytidylate kinase</fullName>
        <shortName evidence="8">CK</shortName>
        <ecNumber evidence="8">2.7.4.25</ecNumber>
    </recommendedName>
    <alternativeName>
        <fullName evidence="8">Cytidine monophosphate kinase</fullName>
        <shortName evidence="8">CMP kinase</shortName>
    </alternativeName>
</protein>
<dbReference type="OrthoDB" id="9807434at2"/>
<dbReference type="InterPro" id="IPR003136">
    <property type="entry name" value="Cytidylate_kin"/>
</dbReference>
<comment type="catalytic activity">
    <reaction evidence="7 8">
        <text>CMP + ATP = CDP + ADP</text>
        <dbReference type="Rhea" id="RHEA:11600"/>
        <dbReference type="ChEBI" id="CHEBI:30616"/>
        <dbReference type="ChEBI" id="CHEBI:58069"/>
        <dbReference type="ChEBI" id="CHEBI:60377"/>
        <dbReference type="ChEBI" id="CHEBI:456216"/>
        <dbReference type="EC" id="2.7.4.25"/>
    </reaction>
</comment>
<evidence type="ECO:0000313" key="10">
    <source>
        <dbReference type="EMBL" id="SEH08532.1"/>
    </source>
</evidence>
<reference evidence="10 11" key="1">
    <citation type="submission" date="2016-10" db="EMBL/GenBank/DDBJ databases">
        <authorList>
            <person name="de Groot N.N."/>
        </authorList>
    </citation>
    <scope>NUCLEOTIDE SEQUENCE [LARGE SCALE GENOMIC DNA]</scope>
    <source>
        <strain evidence="10">MBHS1</strain>
    </source>
</reference>
<dbReference type="GO" id="GO:0015949">
    <property type="term" value="P:nucleobase-containing small molecule interconversion"/>
    <property type="evidence" value="ECO:0007669"/>
    <property type="project" value="TreeGrafter"/>
</dbReference>
<keyword evidence="3 8" id="KW-0547">Nucleotide-binding</keyword>
<keyword evidence="2 8" id="KW-0808">Transferase</keyword>
<dbReference type="CDD" id="cd02020">
    <property type="entry name" value="CMPK"/>
    <property type="match status" value="1"/>
</dbReference>
<keyword evidence="8" id="KW-0963">Cytoplasm</keyword>
<dbReference type="GO" id="GO:0005524">
    <property type="term" value="F:ATP binding"/>
    <property type="evidence" value="ECO:0007669"/>
    <property type="project" value="UniProtKB-UniRule"/>
</dbReference>
<gene>
    <name evidence="10" type="primary">cmk_2</name>
    <name evidence="8" type="synonym">cmk</name>
    <name evidence="10" type="ORF">MBHS_04424</name>
</gene>
<dbReference type="Pfam" id="PF02224">
    <property type="entry name" value="Cytidylate_kin"/>
    <property type="match status" value="1"/>
</dbReference>
<dbReference type="SUPFAM" id="SSF52540">
    <property type="entry name" value="P-loop containing nucleoside triphosphate hydrolases"/>
    <property type="match status" value="1"/>
</dbReference>
<dbReference type="Gene3D" id="3.40.50.300">
    <property type="entry name" value="P-loop containing nucleotide triphosphate hydrolases"/>
    <property type="match status" value="1"/>
</dbReference>
<evidence type="ECO:0000256" key="1">
    <source>
        <dbReference type="ARBA" id="ARBA00009427"/>
    </source>
</evidence>
<dbReference type="InterPro" id="IPR011994">
    <property type="entry name" value="Cytidylate_kinase_dom"/>
</dbReference>
<keyword evidence="11" id="KW-1185">Reference proteome</keyword>
<evidence type="ECO:0000256" key="8">
    <source>
        <dbReference type="HAMAP-Rule" id="MF_00238"/>
    </source>
</evidence>
<dbReference type="AlphaFoldDB" id="A0A1H6FEM8"/>
<dbReference type="NCBIfam" id="TIGR00017">
    <property type="entry name" value="cmk"/>
    <property type="match status" value="1"/>
</dbReference>
<organism evidence="10 11">
    <name type="scientific">Candidatus Venteria ishoeyi</name>
    <dbReference type="NCBI Taxonomy" id="1899563"/>
    <lineage>
        <taxon>Bacteria</taxon>
        <taxon>Pseudomonadati</taxon>
        <taxon>Pseudomonadota</taxon>
        <taxon>Gammaproteobacteria</taxon>
        <taxon>Thiotrichales</taxon>
        <taxon>Thiotrichaceae</taxon>
        <taxon>Venteria</taxon>
    </lineage>
</organism>
<keyword evidence="5 8" id="KW-0067">ATP-binding</keyword>
<dbReference type="PANTHER" id="PTHR21299">
    <property type="entry name" value="CYTIDYLATE KINASE/PANTOATE-BETA-ALANINE LIGASE"/>
    <property type="match status" value="1"/>
</dbReference>
<evidence type="ECO:0000256" key="6">
    <source>
        <dbReference type="ARBA" id="ARBA00047615"/>
    </source>
</evidence>
<evidence type="ECO:0000259" key="9">
    <source>
        <dbReference type="Pfam" id="PF02224"/>
    </source>
</evidence>
<dbReference type="EC" id="2.7.4.25" evidence="8"/>
<evidence type="ECO:0000256" key="3">
    <source>
        <dbReference type="ARBA" id="ARBA00022741"/>
    </source>
</evidence>
<dbReference type="PANTHER" id="PTHR21299:SF2">
    <property type="entry name" value="CYTIDYLATE KINASE"/>
    <property type="match status" value="1"/>
</dbReference>
<dbReference type="Proteomes" id="UP000236724">
    <property type="component" value="Unassembled WGS sequence"/>
</dbReference>
<proteinExistence type="inferred from homology"/>
<comment type="similarity">
    <text evidence="1 8">Belongs to the cytidylate kinase family. Type 1 subfamily.</text>
</comment>
<evidence type="ECO:0000256" key="4">
    <source>
        <dbReference type="ARBA" id="ARBA00022777"/>
    </source>
</evidence>
<comment type="catalytic activity">
    <reaction evidence="6 8">
        <text>dCMP + ATP = dCDP + ADP</text>
        <dbReference type="Rhea" id="RHEA:25094"/>
        <dbReference type="ChEBI" id="CHEBI:30616"/>
        <dbReference type="ChEBI" id="CHEBI:57566"/>
        <dbReference type="ChEBI" id="CHEBI:58593"/>
        <dbReference type="ChEBI" id="CHEBI:456216"/>
        <dbReference type="EC" id="2.7.4.25"/>
    </reaction>
</comment>
<dbReference type="InterPro" id="IPR027417">
    <property type="entry name" value="P-loop_NTPase"/>
</dbReference>
<feature type="domain" description="Cytidylate kinase" evidence="9">
    <location>
        <begin position="6"/>
        <end position="219"/>
    </location>
</feature>
<dbReference type="GO" id="GO:0005829">
    <property type="term" value="C:cytosol"/>
    <property type="evidence" value="ECO:0007669"/>
    <property type="project" value="TreeGrafter"/>
</dbReference>
<dbReference type="GO" id="GO:0006220">
    <property type="term" value="P:pyrimidine nucleotide metabolic process"/>
    <property type="evidence" value="ECO:0007669"/>
    <property type="project" value="UniProtKB-UniRule"/>
</dbReference>
<evidence type="ECO:0000313" key="11">
    <source>
        <dbReference type="Proteomes" id="UP000236724"/>
    </source>
</evidence>
<comment type="subcellular location">
    <subcellularLocation>
        <location evidence="8">Cytoplasm</location>
    </subcellularLocation>
</comment>
<sequence>MSIPVITIDGPGGVGKGTAAQAVAEHLGWHILDSGALYRVLGQAAVHHQVALDDESKLAQLAENLNVEFMPNANHQGLTIWLDGDNVDAQVRSDAGGQRASQVAVFPAVREALLHRQHKFRVNPGLVADGRDMGTVVFPDAHLKIFLTASPEVRAKRRYKQLKEKGNNVSLAALIQALAERDERDSSRATAPLKPADDALQIDTGALDIKTMIQTILNHWFKISP</sequence>
<feature type="binding site" evidence="8">
    <location>
        <begin position="10"/>
        <end position="18"/>
    </location>
    <ligand>
        <name>ATP</name>
        <dbReference type="ChEBI" id="CHEBI:30616"/>
    </ligand>
</feature>
<dbReference type="RefSeq" id="WP_103922064.1">
    <property type="nucleotide sequence ID" value="NZ_FMSV02000552.1"/>
</dbReference>
<dbReference type="HAMAP" id="MF_00238">
    <property type="entry name" value="Cytidyl_kinase_type1"/>
    <property type="match status" value="1"/>
</dbReference>
<evidence type="ECO:0000256" key="5">
    <source>
        <dbReference type="ARBA" id="ARBA00022840"/>
    </source>
</evidence>
<name>A0A1H6FEM8_9GAMM</name>
<evidence type="ECO:0000256" key="2">
    <source>
        <dbReference type="ARBA" id="ARBA00022679"/>
    </source>
</evidence>
<dbReference type="GO" id="GO:0036430">
    <property type="term" value="F:CMP kinase activity"/>
    <property type="evidence" value="ECO:0007669"/>
    <property type="project" value="RHEA"/>
</dbReference>
<keyword evidence="4 8" id="KW-0418">Kinase</keyword>
<dbReference type="EMBL" id="FMSV02000552">
    <property type="protein sequence ID" value="SEH08532.1"/>
    <property type="molecule type" value="Genomic_DNA"/>
</dbReference>
<evidence type="ECO:0000256" key="7">
    <source>
        <dbReference type="ARBA" id="ARBA00048478"/>
    </source>
</evidence>